<reference evidence="2 3" key="1">
    <citation type="submission" date="2009-07" db="EMBL/GenBank/DDBJ databases">
        <authorList>
            <person name="Madupu R."/>
            <person name="Sebastian Y."/>
            <person name="Durkin A.S."/>
            <person name="Torralba M."/>
            <person name="Methe B."/>
            <person name="Sutton G.G."/>
            <person name="Strausberg R.L."/>
            <person name="Nelson K.E."/>
        </authorList>
    </citation>
    <scope>NUCLEOTIDE SEQUENCE [LARGE SCALE GENOMIC DNA]</scope>
    <source>
        <strain evidence="2 3">ATCC 35580</strain>
    </source>
</reference>
<comment type="caution">
    <text evidence="2">The sequence shown here is derived from an EMBL/GenBank/DDBJ whole genome shotgun (WGS) entry which is preliminary data.</text>
</comment>
<sequence>MYRLGYLTFPLCAVFTFLFILNLFIKKPSKIFYFLTIPLLLYGVMTLIAPMPVFVGILLIVQLYILCLSVIAFAVVAHALIKRKPFALMFLISFLFFIKCGNI</sequence>
<dbReference type="EMBL" id="ACYH01000049">
    <property type="protein sequence ID" value="EEV19837.1"/>
    <property type="molecule type" value="Genomic_DNA"/>
</dbReference>
<keyword evidence="1" id="KW-0812">Transmembrane</keyword>
<dbReference type="Proteomes" id="UP000004509">
    <property type="component" value="Unassembled WGS sequence"/>
</dbReference>
<name>C8PSG7_9SPIR</name>
<feature type="transmembrane region" description="Helical" evidence="1">
    <location>
        <begin position="57"/>
        <end position="81"/>
    </location>
</feature>
<evidence type="ECO:0000256" key="1">
    <source>
        <dbReference type="SAM" id="Phobius"/>
    </source>
</evidence>
<dbReference type="RefSeq" id="WP_006189543.1">
    <property type="nucleotide sequence ID" value="NZ_ACYH01000049.1"/>
</dbReference>
<keyword evidence="1" id="KW-0472">Membrane</keyword>
<dbReference type="eggNOG" id="COG2114">
    <property type="taxonomic scope" value="Bacteria"/>
</dbReference>
<organism evidence="2 3">
    <name type="scientific">Treponema vincentii ATCC 35580</name>
    <dbReference type="NCBI Taxonomy" id="596324"/>
    <lineage>
        <taxon>Bacteria</taxon>
        <taxon>Pseudomonadati</taxon>
        <taxon>Spirochaetota</taxon>
        <taxon>Spirochaetia</taxon>
        <taxon>Spirochaetales</taxon>
        <taxon>Treponemataceae</taxon>
        <taxon>Treponema</taxon>
    </lineage>
</organism>
<feature type="transmembrane region" description="Helical" evidence="1">
    <location>
        <begin position="32"/>
        <end position="51"/>
    </location>
</feature>
<protein>
    <submittedName>
        <fullName evidence="2">Uncharacterized protein</fullName>
    </submittedName>
</protein>
<dbReference type="AlphaFoldDB" id="C8PSG7"/>
<evidence type="ECO:0000313" key="3">
    <source>
        <dbReference type="Proteomes" id="UP000004509"/>
    </source>
</evidence>
<evidence type="ECO:0000313" key="2">
    <source>
        <dbReference type="EMBL" id="EEV19837.1"/>
    </source>
</evidence>
<feature type="transmembrane region" description="Helical" evidence="1">
    <location>
        <begin position="6"/>
        <end position="25"/>
    </location>
</feature>
<keyword evidence="1" id="KW-1133">Transmembrane helix</keyword>
<proteinExistence type="predicted"/>
<gene>
    <name evidence="2" type="ORF">TREVI0001_1334</name>
</gene>
<accession>C8PSG7</accession>
<dbReference type="STRING" id="596324.TREVI0001_1334"/>